<proteinExistence type="predicted"/>
<accession>A0A2P2IXU0</accession>
<reference evidence="1" key="1">
    <citation type="submission" date="2018-02" db="EMBL/GenBank/DDBJ databases">
        <title>Rhizophora mucronata_Transcriptome.</title>
        <authorList>
            <person name="Meera S.P."/>
            <person name="Sreeshan A."/>
            <person name="Augustine A."/>
        </authorList>
    </citation>
    <scope>NUCLEOTIDE SEQUENCE</scope>
    <source>
        <tissue evidence="1">Leaf</tissue>
    </source>
</reference>
<dbReference type="EMBL" id="GGEC01005552">
    <property type="protein sequence ID" value="MBW86035.1"/>
    <property type="molecule type" value="Transcribed_RNA"/>
</dbReference>
<organism evidence="1">
    <name type="scientific">Rhizophora mucronata</name>
    <name type="common">Asiatic mangrove</name>
    <dbReference type="NCBI Taxonomy" id="61149"/>
    <lineage>
        <taxon>Eukaryota</taxon>
        <taxon>Viridiplantae</taxon>
        <taxon>Streptophyta</taxon>
        <taxon>Embryophyta</taxon>
        <taxon>Tracheophyta</taxon>
        <taxon>Spermatophyta</taxon>
        <taxon>Magnoliopsida</taxon>
        <taxon>eudicotyledons</taxon>
        <taxon>Gunneridae</taxon>
        <taxon>Pentapetalae</taxon>
        <taxon>rosids</taxon>
        <taxon>fabids</taxon>
        <taxon>Malpighiales</taxon>
        <taxon>Rhizophoraceae</taxon>
        <taxon>Rhizophora</taxon>
    </lineage>
</organism>
<evidence type="ECO:0000313" key="1">
    <source>
        <dbReference type="EMBL" id="MBW86035.1"/>
    </source>
</evidence>
<dbReference type="AlphaFoldDB" id="A0A2P2IXU0"/>
<sequence length="37" mass="4216">MLFLLLPYHGNYGNSEYCSQVLKTPINLYLGCYGNSE</sequence>
<name>A0A2P2IXU0_RHIMU</name>
<protein>
    <submittedName>
        <fullName evidence="1">Uncharacterized protein</fullName>
    </submittedName>
</protein>